<dbReference type="AlphaFoldDB" id="A0A5S4YDV9"/>
<organism evidence="1 2">
    <name type="scientific">Bradyrhizobium hipponense</name>
    <dbReference type="NCBI Taxonomy" id="2605638"/>
    <lineage>
        <taxon>Bacteria</taxon>
        <taxon>Pseudomonadati</taxon>
        <taxon>Pseudomonadota</taxon>
        <taxon>Alphaproteobacteria</taxon>
        <taxon>Hyphomicrobiales</taxon>
        <taxon>Nitrobacteraceae</taxon>
        <taxon>Bradyrhizobium</taxon>
    </lineage>
</organism>
<accession>A0A5S4YDV9</accession>
<comment type="caution">
    <text evidence="1">The sequence shown here is derived from an EMBL/GenBank/DDBJ whole genome shotgun (WGS) entry which is preliminary data.</text>
</comment>
<evidence type="ECO:0000313" key="1">
    <source>
        <dbReference type="EMBL" id="TYO62591.1"/>
    </source>
</evidence>
<proteinExistence type="predicted"/>
<dbReference type="Proteomes" id="UP000324797">
    <property type="component" value="Unassembled WGS sequence"/>
</dbReference>
<name>A0A5S4YDV9_9BRAD</name>
<gene>
    <name evidence="1" type="ORF">FXV83_32085</name>
</gene>
<sequence length="60" mass="6611">MRLVHRSFRVVMAGLDPAIHAFSAAQRTWMPGTSPGMTSSRNDYPGILTGSDSYPLMKLE</sequence>
<reference evidence="1 2" key="1">
    <citation type="submission" date="2019-08" db="EMBL/GenBank/DDBJ databases">
        <title>Bradyrhizobium hipponensis sp. nov., a rhizobium isolated from a Lupinus angustifolius root nodule in Tunisia.</title>
        <authorList>
            <person name="Off K."/>
            <person name="Rejili M."/>
            <person name="Mars M."/>
            <person name="Brachmann A."/>
            <person name="Marin M."/>
        </authorList>
    </citation>
    <scope>NUCLEOTIDE SEQUENCE [LARGE SCALE GENOMIC DNA]</scope>
    <source>
        <strain evidence="2">aSej3</strain>
    </source>
</reference>
<protein>
    <submittedName>
        <fullName evidence="1">Uncharacterized protein</fullName>
    </submittedName>
</protein>
<dbReference type="EMBL" id="VSTH01000129">
    <property type="protein sequence ID" value="TYO62591.1"/>
    <property type="molecule type" value="Genomic_DNA"/>
</dbReference>
<evidence type="ECO:0000313" key="2">
    <source>
        <dbReference type="Proteomes" id="UP000324797"/>
    </source>
</evidence>
<keyword evidence="2" id="KW-1185">Reference proteome</keyword>